<organism evidence="1 2">
    <name type="scientific">Verticillium dahliae</name>
    <name type="common">Verticillium wilt</name>
    <dbReference type="NCBI Taxonomy" id="27337"/>
    <lineage>
        <taxon>Eukaryota</taxon>
        <taxon>Fungi</taxon>
        <taxon>Dikarya</taxon>
        <taxon>Ascomycota</taxon>
        <taxon>Pezizomycotina</taxon>
        <taxon>Sordariomycetes</taxon>
        <taxon>Hypocreomycetidae</taxon>
        <taxon>Glomerellales</taxon>
        <taxon>Plectosphaerellaceae</taxon>
        <taxon>Verticillium</taxon>
    </lineage>
</organism>
<dbReference type="AlphaFoldDB" id="A0A444RYX5"/>
<sequence length="126" mass="14725">MHTTTGRAWVYWPHYYRYIRVHSPPAIGAGQPIHGYLWHNALSFGARTPWANLADRLQHWDPQLRLGVSPLREPFRGRRRYWSGHALERSVRSRRTLSSFKGRDNCELSMTAFLAYAGHLAGRRRV</sequence>
<name>A0A444RYX5_VERDA</name>
<dbReference type="Proteomes" id="UP000288725">
    <property type="component" value="Chromosome 8"/>
</dbReference>
<dbReference type="EMBL" id="RSDZ01000051">
    <property type="protein sequence ID" value="RXG46325.1"/>
    <property type="molecule type" value="Genomic_DNA"/>
</dbReference>
<accession>A0A444RYX5</accession>
<gene>
    <name evidence="1" type="ORF">VDGE_30749</name>
</gene>
<reference evidence="1 2" key="1">
    <citation type="submission" date="2018-12" db="EMBL/GenBank/DDBJ databases">
        <title>Genome of Verticillium dahliae isolate Getta Getta.</title>
        <authorList>
            <person name="Gardiner D.M."/>
        </authorList>
    </citation>
    <scope>NUCLEOTIDE SEQUENCE [LARGE SCALE GENOMIC DNA]</scope>
    <source>
        <strain evidence="1 2">Getta Getta</strain>
    </source>
</reference>
<evidence type="ECO:0000313" key="2">
    <source>
        <dbReference type="Proteomes" id="UP000288725"/>
    </source>
</evidence>
<evidence type="ECO:0000313" key="1">
    <source>
        <dbReference type="EMBL" id="RXG46325.1"/>
    </source>
</evidence>
<proteinExistence type="predicted"/>
<protein>
    <submittedName>
        <fullName evidence="1">Uncharacterized protein</fullName>
    </submittedName>
</protein>
<comment type="caution">
    <text evidence="1">The sequence shown here is derived from an EMBL/GenBank/DDBJ whole genome shotgun (WGS) entry which is preliminary data.</text>
</comment>